<dbReference type="InterPro" id="IPR015890">
    <property type="entry name" value="Chorismate_C"/>
</dbReference>
<sequence>MSRTLLICRGFSSLSWVRMRYVLLDQCDPAHAAAVFHREPGMLWLDSADPDHPSSRWSYLCVAPVSTMRLTAQATETEFAASMDMLRRWVTARPRTRISGGPPFQGGAAGYVAYDAAPLFHSRFHSRHVAQSDMAEFSLYDTLLAFDHVQGKTWIMSAGLTSPDEGQNEDLADQRISKVLAALAGSDELATPVASVKWERPDRAIDYVKAVERTQEYILDGDIYQANIAQNWISEKLGADDAFTNYLEMRKRTPAPFAAFGHFGGRILASASPERLISVSADRRVVAEPIKGTMRRASDPKVDANIQAELLASEKDRAENIMITDLLRNDLSIVCAPDSVKVTSLCRLETFSNLHHLVSTIEGDLAEDKDGVDLFSAVFPGGSITGAPKLRAIEIIDELEQRPRGAYCGAVGYVGFDGAMDFNILIRTIDHLPEESVLLAGGGITLMSDPQGELAESELKAERIAPGLFAQENSS</sequence>
<gene>
    <name evidence="3" type="ORF">DD728_12015</name>
</gene>
<dbReference type="InterPro" id="IPR005801">
    <property type="entry name" value="ADC_synthase"/>
</dbReference>
<evidence type="ECO:0000313" key="4">
    <source>
        <dbReference type="Proteomes" id="UP000263957"/>
    </source>
</evidence>
<dbReference type="GO" id="GO:0046820">
    <property type="term" value="F:4-amino-4-deoxychorismate synthase activity"/>
    <property type="evidence" value="ECO:0007669"/>
    <property type="project" value="TreeGrafter"/>
</dbReference>
<feature type="domain" description="Anthranilate synthase component I N-terminal" evidence="2">
    <location>
        <begin position="25"/>
        <end position="155"/>
    </location>
</feature>
<protein>
    <submittedName>
        <fullName evidence="3">Aminodeoxychorismate synthase, component I</fullName>
    </submittedName>
</protein>
<dbReference type="EMBL" id="DOGS01000240">
    <property type="protein sequence ID" value="HBQ49582.1"/>
    <property type="molecule type" value="Genomic_DNA"/>
</dbReference>
<organism evidence="3 4">
    <name type="scientific">Hyphomonas atlantica</name>
    <dbReference type="NCBI Taxonomy" id="1280948"/>
    <lineage>
        <taxon>Bacteria</taxon>
        <taxon>Pseudomonadati</taxon>
        <taxon>Pseudomonadota</taxon>
        <taxon>Alphaproteobacteria</taxon>
        <taxon>Hyphomonadales</taxon>
        <taxon>Hyphomonadaceae</taxon>
        <taxon>Hyphomonas</taxon>
    </lineage>
</organism>
<dbReference type="Gene3D" id="3.60.120.10">
    <property type="entry name" value="Anthranilate synthase"/>
    <property type="match status" value="1"/>
</dbReference>
<dbReference type="PANTHER" id="PTHR11236">
    <property type="entry name" value="AMINOBENZOATE/ANTHRANILATE SYNTHASE"/>
    <property type="match status" value="1"/>
</dbReference>
<reference evidence="3 4" key="1">
    <citation type="journal article" date="2018" name="Nat. Biotechnol.">
        <title>A standardized bacterial taxonomy based on genome phylogeny substantially revises the tree of life.</title>
        <authorList>
            <person name="Parks D.H."/>
            <person name="Chuvochina M."/>
            <person name="Waite D.W."/>
            <person name="Rinke C."/>
            <person name="Skarshewski A."/>
            <person name="Chaumeil P.A."/>
            <person name="Hugenholtz P."/>
        </authorList>
    </citation>
    <scope>NUCLEOTIDE SEQUENCE [LARGE SCALE GENOMIC DNA]</scope>
    <source>
        <strain evidence="3">UBA10378</strain>
    </source>
</reference>
<dbReference type="SUPFAM" id="SSF56322">
    <property type="entry name" value="ADC synthase"/>
    <property type="match status" value="1"/>
</dbReference>
<proteinExistence type="predicted"/>
<dbReference type="AlphaFoldDB" id="A0A356W9G4"/>
<dbReference type="Proteomes" id="UP000263957">
    <property type="component" value="Unassembled WGS sequence"/>
</dbReference>
<dbReference type="InterPro" id="IPR006805">
    <property type="entry name" value="Anth_synth_I_N"/>
</dbReference>
<dbReference type="Pfam" id="PF04715">
    <property type="entry name" value="Anth_synt_I_N"/>
    <property type="match status" value="1"/>
</dbReference>
<evidence type="ECO:0000259" key="1">
    <source>
        <dbReference type="Pfam" id="PF00425"/>
    </source>
</evidence>
<feature type="domain" description="Chorismate-utilising enzyme C-terminal" evidence="1">
    <location>
        <begin position="206"/>
        <end position="460"/>
    </location>
</feature>
<evidence type="ECO:0000259" key="2">
    <source>
        <dbReference type="Pfam" id="PF04715"/>
    </source>
</evidence>
<name>A0A356W9G4_9PROT</name>
<dbReference type="GO" id="GO:0000162">
    <property type="term" value="P:L-tryptophan biosynthetic process"/>
    <property type="evidence" value="ECO:0007669"/>
    <property type="project" value="TreeGrafter"/>
</dbReference>
<dbReference type="InterPro" id="IPR019999">
    <property type="entry name" value="Anth_synth_I-like"/>
</dbReference>
<evidence type="ECO:0000313" key="3">
    <source>
        <dbReference type="EMBL" id="HBQ49582.1"/>
    </source>
</evidence>
<dbReference type="PANTHER" id="PTHR11236:SF50">
    <property type="entry name" value="AMINODEOXYCHORISMATE SYNTHASE COMPONENT 1"/>
    <property type="match status" value="1"/>
</dbReference>
<comment type="caution">
    <text evidence="3">The sequence shown here is derived from an EMBL/GenBank/DDBJ whole genome shotgun (WGS) entry which is preliminary data.</text>
</comment>
<accession>A0A356W9G4</accession>
<dbReference type="PRINTS" id="PR00095">
    <property type="entry name" value="ANTSNTHASEI"/>
</dbReference>
<dbReference type="Pfam" id="PF00425">
    <property type="entry name" value="Chorismate_bind"/>
    <property type="match status" value="1"/>
</dbReference>